<protein>
    <submittedName>
        <fullName evidence="4">Prolyl oligopeptidase family serine peptidase</fullName>
    </submittedName>
</protein>
<accession>A0ABT0SK34</accession>
<dbReference type="InterPro" id="IPR011042">
    <property type="entry name" value="6-blade_b-propeller_TolB-like"/>
</dbReference>
<sequence length="650" mass="70374">MNPAIRGLAAAVFAVAGSAAAAIPVPPAIHADGVPALPDATAEASARYLEFRRASFLGWDPQNRSVLMKTRFGGTDQLHSVRAPGGARTQLSFEAEPVPFASHAPGGSGHLVVQKDVGGNEFYQLYTLKDGQLQLLTDGRSRNWFGSWSRDGRLLGYASSRRNGADMDLYVLDPAVPGSDRRVAQVSGGGWNISDFSADGTRALAVNRMSINEGVVAEIDLRKGGMKVLTPARGRASYGDARYAGDGSIWVLSNRDADFVRLGKLDPRTGRFTAVSAEPRWDVTDYAVSDDERMLVYAINDAGVSRVRVADGQGGNVRPVEGLPDGVLDWSFGQLLQIAPWGEIGLSLSSAKVPGDVYSIDPQTLAVRRWTASEAGGLDLERNREPEQVEIASFDGERISGFLYRPDPARFPGKRPLIMDIHGGPEGQSRPGFLGADNYLINELGVALFLPNVRGSSGYGTRFLDLDNGPWKREDSVKDVGAFIDALAGDPGLDAARFAVYGFSYGGYMCYASAVHYSDRLRSASCAVAISDFVTFLENTQAYRRDLRRVEYGDERDPAQRARLAEISPLRNVAKIGIPLMVATGGNDPRVPASEAEQIVAALRAQGGEAWHVLARNEGHGFHKRENRDFIFWAGVEFWKKTLLDPPAAD</sequence>
<reference evidence="4 5" key="1">
    <citation type="submission" date="2021-08" db="EMBL/GenBank/DDBJ databases">
        <title>Novel members of of the genus Stenotrophomonas from differernt environment.</title>
        <authorList>
            <person name="Deng Y."/>
        </authorList>
    </citation>
    <scope>NUCLEOTIDE SEQUENCE [LARGE SCALE GENOMIC DNA]</scope>
    <source>
        <strain evidence="4 5">CPCC 101365</strain>
    </source>
</reference>
<dbReference type="Gene3D" id="2.120.10.30">
    <property type="entry name" value="TolB, C-terminal domain"/>
    <property type="match status" value="1"/>
</dbReference>
<proteinExistence type="predicted"/>
<feature type="signal peptide" evidence="2">
    <location>
        <begin position="1"/>
        <end position="21"/>
    </location>
</feature>
<keyword evidence="5" id="KW-1185">Reference proteome</keyword>
<gene>
    <name evidence="4" type="ORF">K5L01_13690</name>
</gene>
<dbReference type="PANTHER" id="PTHR42776:SF27">
    <property type="entry name" value="DIPEPTIDYL PEPTIDASE FAMILY MEMBER 6"/>
    <property type="match status" value="1"/>
</dbReference>
<feature type="domain" description="Peptidase S9 prolyl oligopeptidase catalytic" evidence="3">
    <location>
        <begin position="439"/>
        <end position="641"/>
    </location>
</feature>
<evidence type="ECO:0000313" key="5">
    <source>
        <dbReference type="Proteomes" id="UP001431235"/>
    </source>
</evidence>
<evidence type="ECO:0000313" key="4">
    <source>
        <dbReference type="EMBL" id="MCL7715694.1"/>
    </source>
</evidence>
<dbReference type="EMBL" id="JAIKTS010000005">
    <property type="protein sequence ID" value="MCL7715694.1"/>
    <property type="molecule type" value="Genomic_DNA"/>
</dbReference>
<evidence type="ECO:0000256" key="1">
    <source>
        <dbReference type="ARBA" id="ARBA00022801"/>
    </source>
</evidence>
<dbReference type="Gene3D" id="3.40.50.1820">
    <property type="entry name" value="alpha/beta hydrolase"/>
    <property type="match status" value="1"/>
</dbReference>
<dbReference type="PANTHER" id="PTHR42776">
    <property type="entry name" value="SERINE PEPTIDASE S9 FAMILY MEMBER"/>
    <property type="match status" value="1"/>
</dbReference>
<dbReference type="Proteomes" id="UP001431235">
    <property type="component" value="Unassembled WGS sequence"/>
</dbReference>
<evidence type="ECO:0000259" key="3">
    <source>
        <dbReference type="Pfam" id="PF00326"/>
    </source>
</evidence>
<dbReference type="SUPFAM" id="SSF53474">
    <property type="entry name" value="alpha/beta-Hydrolases"/>
    <property type="match status" value="1"/>
</dbReference>
<evidence type="ECO:0000256" key="2">
    <source>
        <dbReference type="SAM" id="SignalP"/>
    </source>
</evidence>
<comment type="caution">
    <text evidence="4">The sequence shown here is derived from an EMBL/GenBank/DDBJ whole genome shotgun (WGS) entry which is preliminary data.</text>
</comment>
<organism evidence="4 5">
    <name type="scientific">Stenotrophomonas mori</name>
    <dbReference type="NCBI Taxonomy" id="2871096"/>
    <lineage>
        <taxon>Bacteria</taxon>
        <taxon>Pseudomonadati</taxon>
        <taxon>Pseudomonadota</taxon>
        <taxon>Gammaproteobacteria</taxon>
        <taxon>Lysobacterales</taxon>
        <taxon>Lysobacteraceae</taxon>
        <taxon>Stenotrophomonas</taxon>
    </lineage>
</organism>
<dbReference type="InterPro" id="IPR029058">
    <property type="entry name" value="AB_hydrolase_fold"/>
</dbReference>
<dbReference type="RefSeq" id="WP_250065169.1">
    <property type="nucleotide sequence ID" value="NZ_JAIKTS010000005.1"/>
</dbReference>
<name>A0ABT0SK34_9GAMM</name>
<keyword evidence="1" id="KW-0378">Hydrolase</keyword>
<dbReference type="InterPro" id="IPR001375">
    <property type="entry name" value="Peptidase_S9_cat"/>
</dbReference>
<dbReference type="SUPFAM" id="SSF82171">
    <property type="entry name" value="DPP6 N-terminal domain-like"/>
    <property type="match status" value="1"/>
</dbReference>
<feature type="chain" id="PRO_5047253978" evidence="2">
    <location>
        <begin position="22"/>
        <end position="650"/>
    </location>
</feature>
<keyword evidence="2" id="KW-0732">Signal</keyword>
<dbReference type="Pfam" id="PF00326">
    <property type="entry name" value="Peptidase_S9"/>
    <property type="match status" value="1"/>
</dbReference>